<name>A0A646KLG6_STRJU</name>
<dbReference type="Proteomes" id="UP000419138">
    <property type="component" value="Unassembled WGS sequence"/>
</dbReference>
<gene>
    <name evidence="2" type="ORF">FF041_22835</name>
</gene>
<comment type="caution">
    <text evidence="2">The sequence shown here is derived from an EMBL/GenBank/DDBJ whole genome shotgun (WGS) entry which is preliminary data.</text>
</comment>
<feature type="region of interest" description="Disordered" evidence="1">
    <location>
        <begin position="71"/>
        <end position="125"/>
    </location>
</feature>
<dbReference type="AlphaFoldDB" id="A0A646KLG6"/>
<dbReference type="RefSeq" id="WP_153524507.1">
    <property type="nucleotide sequence ID" value="NZ_JBEPDZ010000057.1"/>
</dbReference>
<feature type="compositionally biased region" description="Basic residues" evidence="1">
    <location>
        <begin position="87"/>
        <end position="96"/>
    </location>
</feature>
<dbReference type="OrthoDB" id="4334089at2"/>
<keyword evidence="3" id="KW-1185">Reference proteome</keyword>
<evidence type="ECO:0000256" key="1">
    <source>
        <dbReference type="SAM" id="MobiDB-lite"/>
    </source>
</evidence>
<evidence type="ECO:0000313" key="3">
    <source>
        <dbReference type="Proteomes" id="UP000419138"/>
    </source>
</evidence>
<evidence type="ECO:0000313" key="2">
    <source>
        <dbReference type="EMBL" id="MQT02920.1"/>
    </source>
</evidence>
<dbReference type="EMBL" id="VCLA01000159">
    <property type="protein sequence ID" value="MQT02920.1"/>
    <property type="molecule type" value="Genomic_DNA"/>
</dbReference>
<feature type="compositionally biased region" description="Polar residues" evidence="1">
    <location>
        <begin position="112"/>
        <end position="125"/>
    </location>
</feature>
<protein>
    <submittedName>
        <fullName evidence="2">Uncharacterized protein</fullName>
    </submittedName>
</protein>
<organism evidence="2 3">
    <name type="scientific">Streptomyces jumonjinensis</name>
    <dbReference type="NCBI Taxonomy" id="1945"/>
    <lineage>
        <taxon>Bacteria</taxon>
        <taxon>Bacillati</taxon>
        <taxon>Actinomycetota</taxon>
        <taxon>Actinomycetes</taxon>
        <taxon>Kitasatosporales</taxon>
        <taxon>Streptomycetaceae</taxon>
        <taxon>Streptomyces</taxon>
    </lineage>
</organism>
<reference evidence="2 3" key="1">
    <citation type="submission" date="2019-05" db="EMBL/GenBank/DDBJ databases">
        <title>Comparative genomics and metabolomics analyses of clavulanic acid producing Streptomyces species provides insight into specialized metabolism and evolution of beta-lactam biosynthetic gene clusters.</title>
        <authorList>
            <person name="Moore M.A."/>
            <person name="Cruz-Morales P."/>
            <person name="Barona Gomez F."/>
            <person name="Kapil T."/>
        </authorList>
    </citation>
    <scope>NUCLEOTIDE SEQUENCE [LARGE SCALE GENOMIC DNA]</scope>
    <source>
        <strain evidence="2 3">NRRL 5741</strain>
    </source>
</reference>
<sequence length="125" mass="13549">MTESTPQTSATDAESPMVAAAQKLLNDRMGVIPPLAQTLARRKHLEQLVSDNEREYGTLYADAQAAGWSAEELAQMGATEPTLRPPGRPRKNRVRRQPSTAPTTPAPRTPELSESQSEPQASPTT</sequence>
<accession>A0A646KLG6</accession>
<proteinExistence type="predicted"/>